<evidence type="ECO:0000259" key="3">
    <source>
        <dbReference type="PROSITE" id="PS01031"/>
    </source>
</evidence>
<dbReference type="RefSeq" id="WP_224453734.1">
    <property type="nucleotide sequence ID" value="NZ_BAAAGG010000005.1"/>
</dbReference>
<dbReference type="PROSITE" id="PS01031">
    <property type="entry name" value="SHSP"/>
    <property type="match status" value="1"/>
</dbReference>
<proteinExistence type="inferred from homology"/>
<evidence type="ECO:0000313" key="4">
    <source>
        <dbReference type="EMBL" id="GAA0756486.1"/>
    </source>
</evidence>
<dbReference type="InterPro" id="IPR031107">
    <property type="entry name" value="Small_HSP"/>
</dbReference>
<dbReference type="InterPro" id="IPR002068">
    <property type="entry name" value="A-crystallin/Hsp20_dom"/>
</dbReference>
<dbReference type="PANTHER" id="PTHR11527">
    <property type="entry name" value="HEAT-SHOCK PROTEIN 20 FAMILY MEMBER"/>
    <property type="match status" value="1"/>
</dbReference>
<sequence>MIPTRFENQEVNLLDRLLSKDLISRDFSKANTASPSINIKEDEDKFSIEMEVPGFNKDDFTIELNHKELTISSEYKKDSEVEVGRYTRKEFSREAFQRSFTLPNTVDGEKVSAQYKNGVLQVDIPKREEAKPKPPKQITIN</sequence>
<protein>
    <submittedName>
        <fullName evidence="4">Hsp20/alpha crystallin family protein</fullName>
    </submittedName>
</protein>
<dbReference type="Pfam" id="PF00011">
    <property type="entry name" value="HSP20"/>
    <property type="match status" value="1"/>
</dbReference>
<reference evidence="4 5" key="1">
    <citation type="journal article" date="2019" name="Int. J. Syst. Evol. Microbiol.">
        <title>The Global Catalogue of Microorganisms (GCM) 10K type strain sequencing project: providing services to taxonomists for standard genome sequencing and annotation.</title>
        <authorList>
            <consortium name="The Broad Institute Genomics Platform"/>
            <consortium name="The Broad Institute Genome Sequencing Center for Infectious Disease"/>
            <person name="Wu L."/>
            <person name="Ma J."/>
        </authorList>
    </citation>
    <scope>NUCLEOTIDE SEQUENCE [LARGE SCALE GENOMIC DNA]</scope>
    <source>
        <strain evidence="4 5">JCM 16231</strain>
    </source>
</reference>
<comment type="caution">
    <text evidence="4">The sequence shown here is derived from an EMBL/GenBank/DDBJ whole genome shotgun (WGS) entry which is preliminary data.</text>
</comment>
<keyword evidence="5" id="KW-1185">Reference proteome</keyword>
<organism evidence="4 5">
    <name type="scientific">Psychroflexus lacisalsi</name>
    <dbReference type="NCBI Taxonomy" id="503928"/>
    <lineage>
        <taxon>Bacteria</taxon>
        <taxon>Pseudomonadati</taxon>
        <taxon>Bacteroidota</taxon>
        <taxon>Flavobacteriia</taxon>
        <taxon>Flavobacteriales</taxon>
        <taxon>Flavobacteriaceae</taxon>
        <taxon>Psychroflexus</taxon>
    </lineage>
</organism>
<evidence type="ECO:0000256" key="1">
    <source>
        <dbReference type="PROSITE-ProRule" id="PRU00285"/>
    </source>
</evidence>
<name>A0ABN1K6N6_9FLAO</name>
<comment type="similarity">
    <text evidence="1 2">Belongs to the small heat shock protein (HSP20) family.</text>
</comment>
<evidence type="ECO:0000313" key="5">
    <source>
        <dbReference type="Proteomes" id="UP001500185"/>
    </source>
</evidence>
<dbReference type="EMBL" id="BAAAGG010000005">
    <property type="protein sequence ID" value="GAA0756486.1"/>
    <property type="molecule type" value="Genomic_DNA"/>
</dbReference>
<dbReference type="CDD" id="cd06464">
    <property type="entry name" value="ACD_sHsps-like"/>
    <property type="match status" value="1"/>
</dbReference>
<dbReference type="InterPro" id="IPR008978">
    <property type="entry name" value="HSP20-like_chaperone"/>
</dbReference>
<dbReference type="Proteomes" id="UP001500185">
    <property type="component" value="Unassembled WGS sequence"/>
</dbReference>
<dbReference type="SUPFAM" id="SSF49764">
    <property type="entry name" value="HSP20-like chaperones"/>
    <property type="match status" value="1"/>
</dbReference>
<evidence type="ECO:0000256" key="2">
    <source>
        <dbReference type="RuleBase" id="RU003616"/>
    </source>
</evidence>
<dbReference type="Gene3D" id="2.60.40.790">
    <property type="match status" value="1"/>
</dbReference>
<accession>A0ABN1K6N6</accession>
<gene>
    <name evidence="4" type="ORF">GCM10009433_11920</name>
</gene>
<feature type="domain" description="SHSP" evidence="3">
    <location>
        <begin position="28"/>
        <end position="141"/>
    </location>
</feature>